<protein>
    <recommendedName>
        <fullName evidence="3">Ricin B lectin domain-containing protein</fullName>
    </recommendedName>
</protein>
<dbReference type="AlphaFoldDB" id="A0A8H6NBL7"/>
<dbReference type="InterPro" id="IPR035992">
    <property type="entry name" value="Ricin_B-like_lectins"/>
</dbReference>
<comment type="caution">
    <text evidence="1">The sequence shown here is derived from an EMBL/GenBank/DDBJ whole genome shotgun (WGS) entry which is preliminary data.</text>
</comment>
<dbReference type="SUPFAM" id="SSF50370">
    <property type="entry name" value="Ricin B-like lectins"/>
    <property type="match status" value="1"/>
</dbReference>
<reference evidence="1" key="1">
    <citation type="journal article" date="2020" name="Phytopathology">
        <title>Genome Sequence Resources of Colletotrichum truncatum, C. plurivorum, C. musicola, and C. sojae: Four Species Pathogenic to Soybean (Glycine max).</title>
        <authorList>
            <person name="Rogerio F."/>
            <person name="Boufleur T.R."/>
            <person name="Ciampi-Guillardi M."/>
            <person name="Sukno S.A."/>
            <person name="Thon M.R."/>
            <person name="Massola Junior N.S."/>
            <person name="Baroncelli R."/>
        </authorList>
    </citation>
    <scope>NUCLEOTIDE SEQUENCE</scope>
    <source>
        <strain evidence="1">LFN0074</strain>
    </source>
</reference>
<dbReference type="EMBL" id="WIGM01000385">
    <property type="protein sequence ID" value="KAF6826893.1"/>
    <property type="molecule type" value="Genomic_DNA"/>
</dbReference>
<gene>
    <name evidence="1" type="ORF">CMUS01_09240</name>
</gene>
<evidence type="ECO:0000313" key="2">
    <source>
        <dbReference type="Proteomes" id="UP000639643"/>
    </source>
</evidence>
<proteinExistence type="predicted"/>
<organism evidence="1 2">
    <name type="scientific">Colletotrichum musicola</name>
    <dbReference type="NCBI Taxonomy" id="2175873"/>
    <lineage>
        <taxon>Eukaryota</taxon>
        <taxon>Fungi</taxon>
        <taxon>Dikarya</taxon>
        <taxon>Ascomycota</taxon>
        <taxon>Pezizomycotina</taxon>
        <taxon>Sordariomycetes</taxon>
        <taxon>Hypocreomycetidae</taxon>
        <taxon>Glomerellales</taxon>
        <taxon>Glomerellaceae</taxon>
        <taxon>Colletotrichum</taxon>
        <taxon>Colletotrichum orchidearum species complex</taxon>
    </lineage>
</organism>
<dbReference type="Proteomes" id="UP000639643">
    <property type="component" value="Unassembled WGS sequence"/>
</dbReference>
<name>A0A8H6NBL7_9PEZI</name>
<dbReference type="OrthoDB" id="5289641at2759"/>
<accession>A0A8H6NBL7</accession>
<evidence type="ECO:0008006" key="3">
    <source>
        <dbReference type="Google" id="ProtNLM"/>
    </source>
</evidence>
<keyword evidence="2" id="KW-1185">Reference proteome</keyword>
<evidence type="ECO:0000313" key="1">
    <source>
        <dbReference type="EMBL" id="KAF6826893.1"/>
    </source>
</evidence>
<sequence>MFPQQSLEPVVGSQEELFSDASSTTWTIRTPPTEDSANLTGRAADHLSIYEVPWSGRTYLIMEKGTTKAITLVDGWLHMVEAQLGRDGNNHWHCVERDGYFGFQNPASGTYLGHDGNHVIHAKEYHLEAWERFTPRRHPDGGYQLLSPWFHQVLQVLQVLCVAGDGQNLVRRYHGITR</sequence>
<dbReference type="PANTHER" id="PTHR39697">
    <property type="entry name" value="RICIN B LECTIN DOMAIN-CONTAINING PROTEIN-RELATED"/>
    <property type="match status" value="1"/>
</dbReference>
<dbReference type="PANTHER" id="PTHR39697:SF2">
    <property type="entry name" value="CYANOVIRIN-N DOMAIN-CONTAINING PROTEIN"/>
    <property type="match status" value="1"/>
</dbReference>